<name>W7QRL0_9ALTE</name>
<dbReference type="STRING" id="1328313.DS2_19306"/>
<proteinExistence type="predicted"/>
<reference evidence="1 2" key="1">
    <citation type="journal article" date="2014" name="Genome Announc.">
        <title>Draft Genome Sequence of the Agar-Degrading Bacterium Catenovulum sp. Strain DS-2, Isolated from Intestines of Haliotis diversicolor.</title>
        <authorList>
            <person name="Shan D."/>
            <person name="Li X."/>
            <person name="Gu Z."/>
            <person name="Wei G."/>
            <person name="Gao Z."/>
            <person name="Shao Z."/>
        </authorList>
    </citation>
    <scope>NUCLEOTIDE SEQUENCE [LARGE SCALE GENOMIC DNA]</scope>
    <source>
        <strain evidence="1 2">DS-2</strain>
    </source>
</reference>
<sequence>MIYKTKVFASLTKKEALADSDLINACKEMSNGLFDADLGGNVYKKRIASGNKGKSGGFRTIVGAVIGDKYFFLYAFAKSDKANINSKEKLALKELAKEFLAFSQDELNQIIEDGELIKIGEL</sequence>
<evidence type="ECO:0000313" key="2">
    <source>
        <dbReference type="Proteomes" id="UP000019276"/>
    </source>
</evidence>
<comment type="caution">
    <text evidence="1">The sequence shown here is derived from an EMBL/GenBank/DDBJ whole genome shotgun (WGS) entry which is preliminary data.</text>
</comment>
<dbReference type="Pfam" id="PF06296">
    <property type="entry name" value="RelE"/>
    <property type="match status" value="1"/>
</dbReference>
<dbReference type="PIRSF" id="PIRSF018634">
    <property type="entry name" value="UCP018634"/>
    <property type="match status" value="1"/>
</dbReference>
<dbReference type="eggNOG" id="COG4737">
    <property type="taxonomic scope" value="Bacteria"/>
</dbReference>
<keyword evidence="2" id="KW-1185">Reference proteome</keyword>
<accession>W7QRL0</accession>
<dbReference type="PATRIC" id="fig|1328313.3.peg.3928"/>
<gene>
    <name evidence="1" type="ORF">DS2_19306</name>
</gene>
<dbReference type="Proteomes" id="UP000019276">
    <property type="component" value="Unassembled WGS sequence"/>
</dbReference>
<dbReference type="EMBL" id="ARZY01000097">
    <property type="protein sequence ID" value="EWH08055.1"/>
    <property type="molecule type" value="Genomic_DNA"/>
</dbReference>
<organism evidence="1 2">
    <name type="scientific">Catenovulum agarivorans DS-2</name>
    <dbReference type="NCBI Taxonomy" id="1328313"/>
    <lineage>
        <taxon>Bacteria</taxon>
        <taxon>Pseudomonadati</taxon>
        <taxon>Pseudomonadota</taxon>
        <taxon>Gammaproteobacteria</taxon>
        <taxon>Alteromonadales</taxon>
        <taxon>Alteromonadaceae</taxon>
        <taxon>Catenovulum</taxon>
    </lineage>
</organism>
<protein>
    <recommendedName>
        <fullName evidence="3">Type II toxin-antitoxin system RelE/ParE family toxin</fullName>
    </recommendedName>
</protein>
<dbReference type="AlphaFoldDB" id="W7QRL0"/>
<evidence type="ECO:0008006" key="3">
    <source>
        <dbReference type="Google" id="ProtNLM"/>
    </source>
</evidence>
<dbReference type="InterPro" id="IPR009387">
    <property type="entry name" value="HigB-2"/>
</dbReference>
<evidence type="ECO:0000313" key="1">
    <source>
        <dbReference type="EMBL" id="EWH08055.1"/>
    </source>
</evidence>
<dbReference type="RefSeq" id="WP_235188649.1">
    <property type="nucleotide sequence ID" value="NZ_ARZY01000097.1"/>
</dbReference>